<name>A0A8S5NIK8_9CAUD</name>
<protein>
    <submittedName>
        <fullName evidence="3">Helix-turn-helix XRE-family like protein</fullName>
    </submittedName>
</protein>
<dbReference type="PROSITE" id="PS50943">
    <property type="entry name" value="HTH_CROC1"/>
    <property type="match status" value="1"/>
</dbReference>
<dbReference type="EMBL" id="BK015173">
    <property type="protein sequence ID" value="DAD94056.1"/>
    <property type="molecule type" value="Genomic_DNA"/>
</dbReference>
<organism evidence="3">
    <name type="scientific">Siphoviridae sp. ctUF252</name>
    <dbReference type="NCBI Taxonomy" id="2826350"/>
    <lineage>
        <taxon>Viruses</taxon>
        <taxon>Duplodnaviria</taxon>
        <taxon>Heunggongvirae</taxon>
        <taxon>Uroviricota</taxon>
        <taxon>Caudoviricetes</taxon>
    </lineage>
</organism>
<dbReference type="Gene3D" id="1.10.260.40">
    <property type="entry name" value="lambda repressor-like DNA-binding domains"/>
    <property type="match status" value="1"/>
</dbReference>
<dbReference type="GO" id="GO:0003700">
    <property type="term" value="F:DNA-binding transcription factor activity"/>
    <property type="evidence" value="ECO:0007669"/>
    <property type="project" value="TreeGrafter"/>
</dbReference>
<dbReference type="SMART" id="SM00530">
    <property type="entry name" value="HTH_XRE"/>
    <property type="match status" value="1"/>
</dbReference>
<accession>A0A8S5NIK8</accession>
<evidence type="ECO:0000259" key="2">
    <source>
        <dbReference type="PROSITE" id="PS50943"/>
    </source>
</evidence>
<dbReference type="PANTHER" id="PTHR46797:SF1">
    <property type="entry name" value="METHYLPHOSPHONATE SYNTHASE"/>
    <property type="match status" value="1"/>
</dbReference>
<dbReference type="CDD" id="cd00093">
    <property type="entry name" value="HTH_XRE"/>
    <property type="match status" value="1"/>
</dbReference>
<dbReference type="PANTHER" id="PTHR46797">
    <property type="entry name" value="HTH-TYPE TRANSCRIPTIONAL REGULATOR"/>
    <property type="match status" value="1"/>
</dbReference>
<dbReference type="GO" id="GO:0003677">
    <property type="term" value="F:DNA binding"/>
    <property type="evidence" value="ECO:0007669"/>
    <property type="project" value="UniProtKB-KW"/>
</dbReference>
<dbReference type="InterPro" id="IPR050807">
    <property type="entry name" value="TransReg_Diox_bact_type"/>
</dbReference>
<sequence>MEVSTLELAKYLKNIREALGYSIYDVNKLCEISPSYLSLMENGKRRPSPIILKKLSSIYNIDYNDLLSKAGFAELVENKKEDNFRYASNNGLDTEGLTDEEIEELKEFIRFKKSLKKKKD</sequence>
<dbReference type="InterPro" id="IPR010982">
    <property type="entry name" value="Lambda_DNA-bd_dom_sf"/>
</dbReference>
<feature type="domain" description="HTH cro/C1-type" evidence="2">
    <location>
        <begin position="12"/>
        <end position="66"/>
    </location>
</feature>
<evidence type="ECO:0000313" key="3">
    <source>
        <dbReference type="EMBL" id="DAD94056.1"/>
    </source>
</evidence>
<dbReference type="Pfam" id="PF01381">
    <property type="entry name" value="HTH_3"/>
    <property type="match status" value="1"/>
</dbReference>
<keyword evidence="1" id="KW-0238">DNA-binding</keyword>
<dbReference type="SUPFAM" id="SSF47413">
    <property type="entry name" value="lambda repressor-like DNA-binding domains"/>
    <property type="match status" value="1"/>
</dbReference>
<proteinExistence type="predicted"/>
<evidence type="ECO:0000256" key="1">
    <source>
        <dbReference type="ARBA" id="ARBA00023125"/>
    </source>
</evidence>
<reference evidence="3" key="1">
    <citation type="journal article" date="2021" name="Proc. Natl. Acad. Sci. U.S.A.">
        <title>A Catalog of Tens of Thousands of Viruses from Human Metagenomes Reveals Hidden Associations with Chronic Diseases.</title>
        <authorList>
            <person name="Tisza M.J."/>
            <person name="Buck C.B."/>
        </authorList>
    </citation>
    <scope>NUCLEOTIDE SEQUENCE</scope>
    <source>
        <strain evidence="3">CtUF252</strain>
    </source>
</reference>
<dbReference type="InterPro" id="IPR001387">
    <property type="entry name" value="Cro/C1-type_HTH"/>
</dbReference>